<dbReference type="PANTHER" id="PTHR43731:SF14">
    <property type="entry name" value="PRESENILIN-ASSOCIATED RHOMBOID-LIKE PROTEIN, MITOCHONDRIAL"/>
    <property type="match status" value="1"/>
</dbReference>
<gene>
    <name evidence="9" type="ORF">GCM10009090_17020</name>
</gene>
<keyword evidence="3 7" id="KW-0812">Transmembrane</keyword>
<evidence type="ECO:0000256" key="1">
    <source>
        <dbReference type="ARBA" id="ARBA00004141"/>
    </source>
</evidence>
<evidence type="ECO:0000256" key="3">
    <source>
        <dbReference type="ARBA" id="ARBA00022692"/>
    </source>
</evidence>
<evidence type="ECO:0000313" key="9">
    <source>
        <dbReference type="EMBL" id="GHH52721.1"/>
    </source>
</evidence>
<keyword evidence="4" id="KW-0378">Hydrolase</keyword>
<feature type="transmembrane region" description="Helical" evidence="7">
    <location>
        <begin position="278"/>
        <end position="296"/>
    </location>
</feature>
<keyword evidence="6 7" id="KW-0472">Membrane</keyword>
<dbReference type="GO" id="GO:0016020">
    <property type="term" value="C:membrane"/>
    <property type="evidence" value="ECO:0007669"/>
    <property type="project" value="UniProtKB-SubCell"/>
</dbReference>
<feature type="transmembrane region" description="Helical" evidence="7">
    <location>
        <begin position="236"/>
        <end position="258"/>
    </location>
</feature>
<name>A0A919KIB2_9XANT</name>
<reference evidence="9" key="1">
    <citation type="journal article" date="2014" name="Int. J. Syst. Evol. Microbiol.">
        <title>Complete genome sequence of Corynebacterium casei LMG S-19264T (=DSM 44701T), isolated from a smear-ripened cheese.</title>
        <authorList>
            <consortium name="US DOE Joint Genome Institute (JGI-PGF)"/>
            <person name="Walter F."/>
            <person name="Albersmeier A."/>
            <person name="Kalinowski J."/>
            <person name="Ruckert C."/>
        </authorList>
    </citation>
    <scope>NUCLEOTIDE SEQUENCE</scope>
    <source>
        <strain evidence="9">JCM 13306</strain>
    </source>
</reference>
<feature type="transmembrane region" description="Helical" evidence="7">
    <location>
        <begin position="183"/>
        <end position="203"/>
    </location>
</feature>
<sequence length="484" mass="53211">MFILPLHKPLDRETFPWITMLLVLANALVFFGLQAGDDAAFARARAYYLESGLGRYELPAYERYLQRAGRGDALAELRRQPEPLRFAYVAAGTVNDPAFQRALAAGGLFEDAGQESAWEPLRRRYDALLGEVFTLRHNLRSSEWSPWRMLAAAFLHGGVMHLVGNMLFLVALGLLLEGAIGPLRLLAVYVLGAFGASAASLLWRWGQPGGGLGASGAIAALMGAFCVVWGRRPVRFFYWFGVVFDYARAPAIVLLPLWLGWELYNLLFGGEKGIGFDAHAGGLVTGALLGGVLVLTRQTRPDFMHDAGEAGTGDDRWERAQRHLGRMENLEAERLLADLAAEQPQRFDVALARCRVARNAGQRSALRDRALELLALTATDAEQARAQRAILQELPPGALPARQLLSLARRWSELGLLAEAEALLQSAGQADASREWVAQAWLSLAMRHAEQNAPEGQRRILGLVAERYADQPQAAKARFLLDNL</sequence>
<proteinExistence type="inferred from homology"/>
<feature type="transmembrane region" description="Helical" evidence="7">
    <location>
        <begin position="14"/>
        <end position="33"/>
    </location>
</feature>
<evidence type="ECO:0000313" key="10">
    <source>
        <dbReference type="Proteomes" id="UP000623958"/>
    </source>
</evidence>
<dbReference type="Gene3D" id="1.20.1540.10">
    <property type="entry name" value="Rhomboid-like"/>
    <property type="match status" value="1"/>
</dbReference>
<keyword evidence="10" id="KW-1185">Reference proteome</keyword>
<dbReference type="GO" id="GO:0004252">
    <property type="term" value="F:serine-type endopeptidase activity"/>
    <property type="evidence" value="ECO:0007669"/>
    <property type="project" value="InterPro"/>
</dbReference>
<comment type="similarity">
    <text evidence="2">Belongs to the peptidase S54 family.</text>
</comment>
<dbReference type="EMBL" id="BNBA01000011">
    <property type="protein sequence ID" value="GHH52721.1"/>
    <property type="molecule type" value="Genomic_DNA"/>
</dbReference>
<evidence type="ECO:0000259" key="8">
    <source>
        <dbReference type="Pfam" id="PF01694"/>
    </source>
</evidence>
<accession>A0A919KIB2</accession>
<feature type="transmembrane region" description="Helical" evidence="7">
    <location>
        <begin position="209"/>
        <end position="229"/>
    </location>
</feature>
<organism evidence="9 10">
    <name type="scientific">Xanthomonas boreopolis</name>
    <dbReference type="NCBI Taxonomy" id="86183"/>
    <lineage>
        <taxon>Bacteria</taxon>
        <taxon>Pseudomonadati</taxon>
        <taxon>Pseudomonadota</taxon>
        <taxon>Gammaproteobacteria</taxon>
        <taxon>Lysobacterales</taxon>
        <taxon>Lysobacteraceae</taxon>
        <taxon>Xanthomonas</taxon>
    </lineage>
</organism>
<dbReference type="PANTHER" id="PTHR43731">
    <property type="entry name" value="RHOMBOID PROTEASE"/>
    <property type="match status" value="1"/>
</dbReference>
<dbReference type="SUPFAM" id="SSF144091">
    <property type="entry name" value="Rhomboid-like"/>
    <property type="match status" value="1"/>
</dbReference>
<reference evidence="9" key="2">
    <citation type="submission" date="2020-09" db="EMBL/GenBank/DDBJ databases">
        <authorList>
            <person name="Sun Q."/>
            <person name="Ohkuma M."/>
        </authorList>
    </citation>
    <scope>NUCLEOTIDE SEQUENCE</scope>
    <source>
        <strain evidence="9">JCM 13306</strain>
    </source>
</reference>
<dbReference type="Pfam" id="PF01694">
    <property type="entry name" value="Rhomboid"/>
    <property type="match status" value="1"/>
</dbReference>
<comment type="caution">
    <text evidence="9">The sequence shown here is derived from an EMBL/GenBank/DDBJ whole genome shotgun (WGS) entry which is preliminary data.</text>
</comment>
<dbReference type="AlphaFoldDB" id="A0A919KIB2"/>
<dbReference type="InterPro" id="IPR035952">
    <property type="entry name" value="Rhomboid-like_sf"/>
</dbReference>
<dbReference type="InterPro" id="IPR022764">
    <property type="entry name" value="Peptidase_S54_rhomboid_dom"/>
</dbReference>
<keyword evidence="5 7" id="KW-1133">Transmembrane helix</keyword>
<feature type="domain" description="Peptidase S54 rhomboid" evidence="8">
    <location>
        <begin position="144"/>
        <end position="293"/>
    </location>
</feature>
<evidence type="ECO:0000256" key="4">
    <source>
        <dbReference type="ARBA" id="ARBA00022801"/>
    </source>
</evidence>
<evidence type="ECO:0000256" key="7">
    <source>
        <dbReference type="SAM" id="Phobius"/>
    </source>
</evidence>
<comment type="subcellular location">
    <subcellularLocation>
        <location evidence="1">Membrane</location>
        <topology evidence="1">Multi-pass membrane protein</topology>
    </subcellularLocation>
</comment>
<feature type="transmembrane region" description="Helical" evidence="7">
    <location>
        <begin position="149"/>
        <end position="176"/>
    </location>
</feature>
<dbReference type="RefSeq" id="WP_434029118.1">
    <property type="nucleotide sequence ID" value="NZ_BNBA01000011.1"/>
</dbReference>
<evidence type="ECO:0000256" key="2">
    <source>
        <dbReference type="ARBA" id="ARBA00009045"/>
    </source>
</evidence>
<dbReference type="Proteomes" id="UP000623958">
    <property type="component" value="Unassembled WGS sequence"/>
</dbReference>
<evidence type="ECO:0000256" key="6">
    <source>
        <dbReference type="ARBA" id="ARBA00023136"/>
    </source>
</evidence>
<protein>
    <recommendedName>
        <fullName evidence="8">Peptidase S54 rhomboid domain-containing protein</fullName>
    </recommendedName>
</protein>
<dbReference type="InterPro" id="IPR050925">
    <property type="entry name" value="Rhomboid_protease_S54"/>
</dbReference>
<evidence type="ECO:0000256" key="5">
    <source>
        <dbReference type="ARBA" id="ARBA00022989"/>
    </source>
</evidence>